<organism evidence="2 3">
    <name type="scientific">Rhododendron simsii</name>
    <name type="common">Sims's rhododendron</name>
    <dbReference type="NCBI Taxonomy" id="118357"/>
    <lineage>
        <taxon>Eukaryota</taxon>
        <taxon>Viridiplantae</taxon>
        <taxon>Streptophyta</taxon>
        <taxon>Embryophyta</taxon>
        <taxon>Tracheophyta</taxon>
        <taxon>Spermatophyta</taxon>
        <taxon>Magnoliopsida</taxon>
        <taxon>eudicotyledons</taxon>
        <taxon>Gunneridae</taxon>
        <taxon>Pentapetalae</taxon>
        <taxon>asterids</taxon>
        <taxon>Ericales</taxon>
        <taxon>Ericaceae</taxon>
        <taxon>Ericoideae</taxon>
        <taxon>Rhodoreae</taxon>
        <taxon>Rhododendron</taxon>
    </lineage>
</organism>
<name>A0A834LQH1_RHOSS</name>
<keyword evidence="3" id="KW-1185">Reference proteome</keyword>
<feature type="domain" description="Retrovirus-related Pol polyprotein from transposon TNT 1-94-like beta-barrel" evidence="1">
    <location>
        <begin position="32"/>
        <end position="102"/>
    </location>
</feature>
<accession>A0A834LQH1</accession>
<dbReference type="OrthoDB" id="1742531at2759"/>
<dbReference type="EMBL" id="WJXA01000005">
    <property type="protein sequence ID" value="KAF7144281.1"/>
    <property type="molecule type" value="Genomic_DNA"/>
</dbReference>
<evidence type="ECO:0000313" key="3">
    <source>
        <dbReference type="Proteomes" id="UP000626092"/>
    </source>
</evidence>
<proteinExistence type="predicted"/>
<sequence length="149" mass="16338">MSLEKPLHLQFKVTIEEGLIVDLKAAGRNLRCTMHACLKKEYFDNFEERSVGLLSLGDGSPCKIMHVGTVKVKIFDGEVRILGGVAYVPKMRRNLISLNWLDFLGCEVFTAGGAMIVIRGGLVLMNGKKCGGLYHLVGSTVTPKNSISR</sequence>
<comment type="caution">
    <text evidence="2">The sequence shown here is derived from an EMBL/GenBank/DDBJ whole genome shotgun (WGS) entry which is preliminary data.</text>
</comment>
<reference evidence="2" key="1">
    <citation type="submission" date="2019-11" db="EMBL/GenBank/DDBJ databases">
        <authorList>
            <person name="Liu Y."/>
            <person name="Hou J."/>
            <person name="Li T.-Q."/>
            <person name="Guan C.-H."/>
            <person name="Wu X."/>
            <person name="Wu H.-Z."/>
            <person name="Ling F."/>
            <person name="Zhang R."/>
            <person name="Shi X.-G."/>
            <person name="Ren J.-P."/>
            <person name="Chen E.-F."/>
            <person name="Sun J.-M."/>
        </authorList>
    </citation>
    <scope>NUCLEOTIDE SEQUENCE</scope>
    <source>
        <strain evidence="2">Adult_tree_wgs_1</strain>
        <tissue evidence="2">Leaves</tissue>
    </source>
</reference>
<evidence type="ECO:0000313" key="2">
    <source>
        <dbReference type="EMBL" id="KAF7144281.1"/>
    </source>
</evidence>
<evidence type="ECO:0000259" key="1">
    <source>
        <dbReference type="Pfam" id="PF22936"/>
    </source>
</evidence>
<protein>
    <recommendedName>
        <fullName evidence="1">Retrovirus-related Pol polyprotein from transposon TNT 1-94-like beta-barrel domain-containing protein</fullName>
    </recommendedName>
</protein>
<dbReference type="Proteomes" id="UP000626092">
    <property type="component" value="Unassembled WGS sequence"/>
</dbReference>
<dbReference type="InterPro" id="IPR054722">
    <property type="entry name" value="PolX-like_BBD"/>
</dbReference>
<dbReference type="Pfam" id="PF22936">
    <property type="entry name" value="Pol_BBD"/>
    <property type="match status" value="1"/>
</dbReference>
<gene>
    <name evidence="2" type="ORF">RHSIM_Rhsim05G0115400</name>
</gene>
<dbReference type="AlphaFoldDB" id="A0A834LQH1"/>